<name>A0A1L3GG29_SYNAC</name>
<dbReference type="AlphaFoldDB" id="A0A1L3GG29"/>
<dbReference type="KEGG" id="pace:A6070_01650"/>
<dbReference type="OrthoDB" id="5387186at2"/>
<evidence type="ECO:0000313" key="1">
    <source>
        <dbReference type="EMBL" id="APG24913.1"/>
    </source>
</evidence>
<dbReference type="EMBL" id="CP015518">
    <property type="protein sequence ID" value="APG24913.1"/>
    <property type="molecule type" value="Genomic_DNA"/>
</dbReference>
<protein>
    <submittedName>
        <fullName evidence="1">Uncharacterized protein</fullName>
    </submittedName>
</protein>
<evidence type="ECO:0000313" key="2">
    <source>
        <dbReference type="Proteomes" id="UP000182264"/>
    </source>
</evidence>
<reference evidence="1 2" key="1">
    <citation type="journal article" date="2017" name="Genome Announc.">
        <title>Complete Genome Sequences of Two Acetylene-Fermenting Pelobacter acetylenicus Strains.</title>
        <authorList>
            <person name="Sutton J.M."/>
            <person name="Baesman S.M."/>
            <person name="Fierst J.L."/>
            <person name="Poret-Peterson A.T."/>
            <person name="Oremland R.S."/>
            <person name="Dunlap D.S."/>
            <person name="Akob D.M."/>
        </authorList>
    </citation>
    <scope>NUCLEOTIDE SEQUENCE [LARGE SCALE GENOMIC DNA]</scope>
    <source>
        <strain evidence="1 2">DSM 3247</strain>
    </source>
</reference>
<sequence>MAKPKSSRYQRRWTLRLFEWGVLACVLLILTGVFLRKVRHLQCEAERFAVQATIDNLRTAVLLASVFHKENERACRNARPCGNPAALLTAETGLAPEGYRGAADDVDPAAVAPGAWYFDRATKTLIYRVRCAEGFQSPLSGPARLRLCLRRAHPSTTNAMPLVVEPCESYAWGDSD</sequence>
<dbReference type="Proteomes" id="UP000182264">
    <property type="component" value="Chromosome"/>
</dbReference>
<organism evidence="1 2">
    <name type="scientific">Syntrophotalea acetylenica</name>
    <name type="common">Pelobacter acetylenicus</name>
    <dbReference type="NCBI Taxonomy" id="29542"/>
    <lineage>
        <taxon>Bacteria</taxon>
        <taxon>Pseudomonadati</taxon>
        <taxon>Thermodesulfobacteriota</taxon>
        <taxon>Desulfuromonadia</taxon>
        <taxon>Desulfuromonadales</taxon>
        <taxon>Syntrophotaleaceae</taxon>
        <taxon>Syntrophotalea</taxon>
    </lineage>
</organism>
<keyword evidence="2" id="KW-1185">Reference proteome</keyword>
<dbReference type="STRING" id="29542.A6070_01650"/>
<dbReference type="RefSeq" id="WP_072286761.1">
    <property type="nucleotide sequence ID" value="NZ_CP015455.1"/>
</dbReference>
<proteinExistence type="predicted"/>
<gene>
    <name evidence="1" type="ORF">A7E75_07690</name>
</gene>
<accession>A0A1L3GG29</accession>